<dbReference type="Proteomes" id="UP000253250">
    <property type="component" value="Unassembled WGS sequence"/>
</dbReference>
<dbReference type="Pfam" id="PF01494">
    <property type="entry name" value="FAD_binding_3"/>
    <property type="match status" value="1"/>
</dbReference>
<sequence length="429" mass="48146">MKTDICIVGGGPAGAVLALQLARLDVDVTLLESAQSYERSFRGESMQPDTVGIFHELGIAETLLAHGCVETYRMEISERRRLLLAIDYSDAPYRHKFVMDIPQPVLLEALQARIADHANARVLRGAACTGLLERDGRVSGVSYRGHGKSGEIESRVVIGADGRYSRVREMSKLPYTKLPMNRDVLWFKVPVPEGWSNHTAHIMLKGARHLILLPTYPDLFRAGVNIAKNSFAGQKRQGIDAFYTLVDGIDPEFGSHVRRHVANWRDIHLLDIFTINMPSWSRDGLLLIGDAAHTVTPLLGQGVNLAIQDSMELAPMLANALCQDRLGSVLFAEFQAKRQPDIEFVMKVQMRQERLLCAESSWAQFVRRTNYAALHRLRFVQKRISDRIAYKRQRAMLHFDECTNNSGMALECGFTQTSTVEKQCGVNRS</sequence>
<evidence type="ECO:0000256" key="1">
    <source>
        <dbReference type="ARBA" id="ARBA00023002"/>
    </source>
</evidence>
<dbReference type="EMBL" id="PSYR01000002">
    <property type="protein sequence ID" value="RCN56189.1"/>
    <property type="molecule type" value="Genomic_DNA"/>
</dbReference>
<reference evidence="3 4" key="1">
    <citation type="submission" date="2018-02" db="EMBL/GenBank/DDBJ databases">
        <title>Insights into the biology of acidophilic members of the Acidiferrobacteraceae family derived from comparative genomic analyses.</title>
        <authorList>
            <person name="Issotta F."/>
            <person name="Thyssen C."/>
            <person name="Mena C."/>
            <person name="Moya A."/>
            <person name="Bellenberg S."/>
            <person name="Sproer C."/>
            <person name="Covarrubias P.C."/>
            <person name="Sand W."/>
            <person name="Quatrini R."/>
            <person name="Vera M."/>
        </authorList>
    </citation>
    <scope>NUCLEOTIDE SEQUENCE [LARGE SCALE GENOMIC DNA]</scope>
    <source>
        <strain evidence="4">m-1</strain>
    </source>
</reference>
<organism evidence="3 4">
    <name type="scientific">Acidiferrobacter thiooxydans</name>
    <dbReference type="NCBI Taxonomy" id="163359"/>
    <lineage>
        <taxon>Bacteria</taxon>
        <taxon>Pseudomonadati</taxon>
        <taxon>Pseudomonadota</taxon>
        <taxon>Gammaproteobacteria</taxon>
        <taxon>Acidiferrobacterales</taxon>
        <taxon>Acidiferrobacteraceae</taxon>
        <taxon>Acidiferrobacter</taxon>
    </lineage>
</organism>
<dbReference type="PANTHER" id="PTHR43476">
    <property type="entry name" value="3-(3-HYDROXY-PHENYL)PROPIONATE/3-HYDROXYCINNAMIC ACID HYDROXYLASE"/>
    <property type="match status" value="1"/>
</dbReference>
<dbReference type="InterPro" id="IPR002938">
    <property type="entry name" value="FAD-bd"/>
</dbReference>
<dbReference type="AlphaFoldDB" id="A0A368HG62"/>
<dbReference type="RefSeq" id="WP_114283022.1">
    <property type="nucleotide sequence ID" value="NZ_PSYR01000002.1"/>
</dbReference>
<feature type="domain" description="FAD-binding" evidence="2">
    <location>
        <begin position="2"/>
        <end position="340"/>
    </location>
</feature>
<dbReference type="InterPro" id="IPR036188">
    <property type="entry name" value="FAD/NAD-bd_sf"/>
</dbReference>
<dbReference type="Gene3D" id="3.50.50.60">
    <property type="entry name" value="FAD/NAD(P)-binding domain"/>
    <property type="match status" value="1"/>
</dbReference>
<protein>
    <submittedName>
        <fullName evidence="3">Oxidoreductase</fullName>
    </submittedName>
</protein>
<accession>A0A368HG62</accession>
<keyword evidence="4" id="KW-1185">Reference proteome</keyword>
<dbReference type="SUPFAM" id="SSF51905">
    <property type="entry name" value="FAD/NAD(P)-binding domain"/>
    <property type="match status" value="1"/>
</dbReference>
<keyword evidence="1" id="KW-0560">Oxidoreductase</keyword>
<comment type="caution">
    <text evidence="3">The sequence shown here is derived from an EMBL/GenBank/DDBJ whole genome shotgun (WGS) entry which is preliminary data.</text>
</comment>
<gene>
    <name evidence="3" type="ORF">C4900_10055</name>
</gene>
<dbReference type="PANTHER" id="PTHR43476:SF5">
    <property type="entry name" value="FAD-DEPENDENT MONOOXYGENASE"/>
    <property type="match status" value="1"/>
</dbReference>
<evidence type="ECO:0000313" key="3">
    <source>
        <dbReference type="EMBL" id="RCN56189.1"/>
    </source>
</evidence>
<proteinExistence type="predicted"/>
<name>A0A368HG62_9GAMM</name>
<evidence type="ECO:0000259" key="2">
    <source>
        <dbReference type="Pfam" id="PF01494"/>
    </source>
</evidence>
<dbReference type="OrthoDB" id="8672648at2"/>
<dbReference type="GO" id="GO:0016491">
    <property type="term" value="F:oxidoreductase activity"/>
    <property type="evidence" value="ECO:0007669"/>
    <property type="project" value="UniProtKB-KW"/>
</dbReference>
<evidence type="ECO:0000313" key="4">
    <source>
        <dbReference type="Proteomes" id="UP000253250"/>
    </source>
</evidence>
<dbReference type="PRINTS" id="PR00420">
    <property type="entry name" value="RNGMNOXGNASE"/>
</dbReference>
<dbReference type="GO" id="GO:0071949">
    <property type="term" value="F:FAD binding"/>
    <property type="evidence" value="ECO:0007669"/>
    <property type="project" value="InterPro"/>
</dbReference>
<dbReference type="InterPro" id="IPR050631">
    <property type="entry name" value="PheA/TfdB_FAD_monoxygenase"/>
</dbReference>